<keyword evidence="3" id="KW-1185">Reference proteome</keyword>
<accession>A0A4U0QRJ0</accession>
<dbReference type="Proteomes" id="UP000306223">
    <property type="component" value="Unassembled WGS sequence"/>
</dbReference>
<sequence length="214" mass="22396">MPSIRLALLALLLPCAAAAHPHVFIDAALTLRYDAQGRLTAIEESWAYDELYSLLMLSEVGTPGPGGFAADQLSRLQRQDAAWDPVAGGVLAVTAAGGSVPTLPPRPIAMGLEGDRIVSRRLHSLTTPVAGAVPVTIRVFDPTYYVAFSMPSQVVIQGRAGCTAALQGTEAPGDTGNGALRAALAREMRRTAPGDVQIDFGAFSDDSIRVRCAG</sequence>
<reference evidence="2 3" key="1">
    <citation type="submission" date="2019-04" db="EMBL/GenBank/DDBJ databases">
        <authorList>
            <person name="Li J."/>
        </authorList>
    </citation>
    <scope>NUCLEOTIDE SEQUENCE [LARGE SCALE GENOMIC DNA]</scope>
    <source>
        <strain evidence="2 3">CCTCC AB2016182</strain>
    </source>
</reference>
<dbReference type="RefSeq" id="WP_136856479.1">
    <property type="nucleotide sequence ID" value="NZ_SUNH01000011.1"/>
</dbReference>
<dbReference type="OrthoDB" id="1679673at2"/>
<evidence type="ECO:0000313" key="2">
    <source>
        <dbReference type="EMBL" id="TJZ84631.1"/>
    </source>
</evidence>
<comment type="caution">
    <text evidence="2">The sequence shown here is derived from an EMBL/GenBank/DDBJ whole genome shotgun (WGS) entry which is preliminary data.</text>
</comment>
<name>A0A4U0QRJ0_9RHOB</name>
<dbReference type="InterPro" id="IPR010412">
    <property type="entry name" value="DUF1007"/>
</dbReference>
<dbReference type="EMBL" id="SUNH01000011">
    <property type="protein sequence ID" value="TJZ84631.1"/>
    <property type="molecule type" value="Genomic_DNA"/>
</dbReference>
<dbReference type="AlphaFoldDB" id="A0A4U0QRJ0"/>
<feature type="chain" id="PRO_5020546949" evidence="1">
    <location>
        <begin position="20"/>
        <end position="214"/>
    </location>
</feature>
<feature type="signal peptide" evidence="1">
    <location>
        <begin position="1"/>
        <end position="19"/>
    </location>
</feature>
<gene>
    <name evidence="2" type="ORF">FA740_09220</name>
</gene>
<keyword evidence="1" id="KW-0732">Signal</keyword>
<proteinExistence type="predicted"/>
<dbReference type="Pfam" id="PF06226">
    <property type="entry name" value="DUF1007"/>
    <property type="match status" value="1"/>
</dbReference>
<organism evidence="2 3">
    <name type="scientific">Paracoccus hibiscisoli</name>
    <dbReference type="NCBI Taxonomy" id="2023261"/>
    <lineage>
        <taxon>Bacteria</taxon>
        <taxon>Pseudomonadati</taxon>
        <taxon>Pseudomonadota</taxon>
        <taxon>Alphaproteobacteria</taxon>
        <taxon>Rhodobacterales</taxon>
        <taxon>Paracoccaceae</taxon>
        <taxon>Paracoccus</taxon>
    </lineage>
</organism>
<evidence type="ECO:0000256" key="1">
    <source>
        <dbReference type="SAM" id="SignalP"/>
    </source>
</evidence>
<evidence type="ECO:0000313" key="3">
    <source>
        <dbReference type="Proteomes" id="UP000306223"/>
    </source>
</evidence>
<protein>
    <submittedName>
        <fullName evidence="2">DUF1007 family protein</fullName>
    </submittedName>
</protein>